<dbReference type="AlphaFoldDB" id="A0A1I5C2D5"/>
<dbReference type="InterPro" id="IPR027417">
    <property type="entry name" value="P-loop_NTPase"/>
</dbReference>
<dbReference type="STRING" id="655353.SAMN04488056_10292"/>
<dbReference type="SUPFAM" id="SSF52540">
    <property type="entry name" value="P-loop containing nucleoside triphosphate hydrolases"/>
    <property type="match status" value="1"/>
</dbReference>
<dbReference type="Gene3D" id="3.40.50.300">
    <property type="entry name" value="P-loop containing nucleotide triphosphate hydrolases"/>
    <property type="match status" value="1"/>
</dbReference>
<dbReference type="InterPro" id="IPR038724">
    <property type="entry name" value="RepA"/>
</dbReference>
<dbReference type="CDD" id="cd01125">
    <property type="entry name" value="RepA_RSF1010_like"/>
    <property type="match status" value="1"/>
</dbReference>
<dbReference type="SUPFAM" id="SSF110455">
    <property type="entry name" value="Toprim domain"/>
    <property type="match status" value="1"/>
</dbReference>
<evidence type="ECO:0000313" key="2">
    <source>
        <dbReference type="EMBL" id="SFN81145.1"/>
    </source>
</evidence>
<protein>
    <submittedName>
        <fullName evidence="2">AAA domain-containing protein</fullName>
    </submittedName>
</protein>
<evidence type="ECO:0000313" key="3">
    <source>
        <dbReference type="Proteomes" id="UP000199236"/>
    </source>
</evidence>
<feature type="domain" description="AAA+ ATPase" evidence="1">
    <location>
        <begin position="305"/>
        <end position="486"/>
    </location>
</feature>
<evidence type="ECO:0000259" key="1">
    <source>
        <dbReference type="SMART" id="SM00382"/>
    </source>
</evidence>
<dbReference type="InterPro" id="IPR034154">
    <property type="entry name" value="TOPRIM_DnaG/twinkle"/>
</dbReference>
<keyword evidence="3" id="KW-1185">Reference proteome</keyword>
<dbReference type="CDD" id="cd01029">
    <property type="entry name" value="TOPRIM_primases"/>
    <property type="match status" value="1"/>
</dbReference>
<organism evidence="2 3">
    <name type="scientific">Cohaesibacter marisflavi</name>
    <dbReference type="NCBI Taxonomy" id="655353"/>
    <lineage>
        <taxon>Bacteria</taxon>
        <taxon>Pseudomonadati</taxon>
        <taxon>Pseudomonadota</taxon>
        <taxon>Alphaproteobacteria</taxon>
        <taxon>Hyphomicrobiales</taxon>
        <taxon>Cohaesibacteraceae</taxon>
    </lineage>
</organism>
<reference evidence="2 3" key="1">
    <citation type="submission" date="2016-10" db="EMBL/GenBank/DDBJ databases">
        <authorList>
            <person name="de Groot N.N."/>
        </authorList>
    </citation>
    <scope>NUCLEOTIDE SEQUENCE [LARGE SCALE GENOMIC DNA]</scope>
    <source>
        <strain evidence="2 3">CGMCC 1.9157</strain>
    </source>
</reference>
<proteinExistence type="predicted"/>
<dbReference type="SMART" id="SM00382">
    <property type="entry name" value="AAA"/>
    <property type="match status" value="1"/>
</dbReference>
<accession>A0A1I5C2D5</accession>
<gene>
    <name evidence="2" type="ORF">SAMN04488056_10292</name>
</gene>
<dbReference type="EMBL" id="FOVR01000002">
    <property type="protein sequence ID" value="SFN81145.1"/>
    <property type="molecule type" value="Genomic_DNA"/>
</dbReference>
<dbReference type="InterPro" id="IPR003593">
    <property type="entry name" value="AAA+_ATPase"/>
</dbReference>
<dbReference type="Pfam" id="PF13481">
    <property type="entry name" value="AAA_25"/>
    <property type="match status" value="1"/>
</dbReference>
<dbReference type="Gene3D" id="3.40.1360.10">
    <property type="match status" value="1"/>
</dbReference>
<name>A0A1I5C2D5_9HYPH</name>
<sequence>MDIRDLIDPISRELCGEPNKHLSKNGELRFGNRGSLSVKTTGEEKGTFFNHETNEGGGVIDLVMEKRGCSKEDAGIWIDLRFGSGFRQHQNRSNIVAAYDYVDEEGCLLFQVVRMDPKDFRQRRPKPGVKHPQKDSDWEWKVKGTRLAPYRLPELLEAIAQEQPIYIVEGEKDVERLEQLGIVATCNPGGAKKWPESVNSHFLQADVFIIPDNDDAGREHRDIVARSLDGIARRIRVLDLPNLPKKGDVSDWLEGGRTIEEFYRLSEVARDWEPAPTPTHFPMIWYGEEDNLPPRSWLVKKVLATGEMSVIYGPSGVGKSFLAIDLGLRIAAGLPWFENKVLSGPVVYVAGEGGTGARQRLKAWREHQSIDTPIPFVMIPKAVDMRSPDSSDISSLAADIKEIGRRAGSPVSLIIIDTLSRMMAGGTDADPRDMASFIVQVEKLREKTNAHVLIVHHTGKDRDRGMRGATTLRDCSDTVIELEKAGDSDICKATIDKQKDGEDGTTFRFKLSQVALGLDEDGDEITSCIVEPTGNSEGERGDRPRLSGAAEIARRALNDALVDDGQSSPGGKIIPENVRVVSIEAWRARAYLLGISPTGSDEAKKKAFQRACRTLQEKGLIGICEPYVWNTRQ</sequence>
<dbReference type="Proteomes" id="UP000199236">
    <property type="component" value="Unassembled WGS sequence"/>
</dbReference>